<evidence type="ECO:0000256" key="2">
    <source>
        <dbReference type="ARBA" id="ARBA00023125"/>
    </source>
</evidence>
<evidence type="ECO:0000313" key="5">
    <source>
        <dbReference type="EMBL" id="GAA0259977.1"/>
    </source>
</evidence>
<dbReference type="PROSITE" id="PS50987">
    <property type="entry name" value="HTH_ARSR_2"/>
    <property type="match status" value="1"/>
</dbReference>
<keyword evidence="6" id="KW-1185">Reference proteome</keyword>
<dbReference type="InterPro" id="IPR036388">
    <property type="entry name" value="WH-like_DNA-bd_sf"/>
</dbReference>
<evidence type="ECO:0000313" key="6">
    <source>
        <dbReference type="Proteomes" id="UP001500657"/>
    </source>
</evidence>
<comment type="caution">
    <text evidence="5">The sequence shown here is derived from an EMBL/GenBank/DDBJ whole genome shotgun (WGS) entry which is preliminary data.</text>
</comment>
<sequence length="144" mass="15544">MSASITLPTTITARRYEPTTPIMQTKQALTILSALAQESRLAVYRLLIEHAPDGLAASAIAEKLGLANATLSFHLKELSHAGLVTSQQSGRFVYYTPVIEAMNDLIGYLTDHCCNQSDGSCGVAKTPCKPLIVANPRKRRTSSL</sequence>
<dbReference type="Proteomes" id="UP001500657">
    <property type="component" value="Unassembled WGS sequence"/>
</dbReference>
<dbReference type="SUPFAM" id="SSF46785">
    <property type="entry name" value="Winged helix' DNA-binding domain"/>
    <property type="match status" value="1"/>
</dbReference>
<organism evidence="5 6">
    <name type="scientific">Rhodanobacter caeni</name>
    <dbReference type="NCBI Taxonomy" id="657654"/>
    <lineage>
        <taxon>Bacteria</taxon>
        <taxon>Pseudomonadati</taxon>
        <taxon>Pseudomonadota</taxon>
        <taxon>Gammaproteobacteria</taxon>
        <taxon>Lysobacterales</taxon>
        <taxon>Rhodanobacteraceae</taxon>
        <taxon>Rhodanobacter</taxon>
    </lineage>
</organism>
<dbReference type="PANTHER" id="PTHR43132">
    <property type="entry name" value="ARSENICAL RESISTANCE OPERON REPRESSOR ARSR-RELATED"/>
    <property type="match status" value="1"/>
</dbReference>
<dbReference type="InterPro" id="IPR036390">
    <property type="entry name" value="WH_DNA-bd_sf"/>
</dbReference>
<reference evidence="5 6" key="1">
    <citation type="journal article" date="2019" name="Int. J. Syst. Evol. Microbiol.">
        <title>The Global Catalogue of Microorganisms (GCM) 10K type strain sequencing project: providing services to taxonomists for standard genome sequencing and annotation.</title>
        <authorList>
            <consortium name="The Broad Institute Genomics Platform"/>
            <consortium name="The Broad Institute Genome Sequencing Center for Infectious Disease"/>
            <person name="Wu L."/>
            <person name="Ma J."/>
        </authorList>
    </citation>
    <scope>NUCLEOTIDE SEQUENCE [LARGE SCALE GENOMIC DNA]</scope>
    <source>
        <strain evidence="5 6">JCM 16242</strain>
    </source>
</reference>
<accession>A0ABN0USB5</accession>
<dbReference type="PANTHER" id="PTHR43132:SF2">
    <property type="entry name" value="ARSENICAL RESISTANCE OPERON REPRESSOR ARSR-RELATED"/>
    <property type="match status" value="1"/>
</dbReference>
<name>A0ABN0USB5_9GAMM</name>
<gene>
    <name evidence="5" type="ORF">GCM10009126_26730</name>
</gene>
<evidence type="ECO:0000259" key="4">
    <source>
        <dbReference type="PROSITE" id="PS50987"/>
    </source>
</evidence>
<protein>
    <submittedName>
        <fullName evidence="5">Metalloregulator ArsR/SmtB family transcription factor</fullName>
    </submittedName>
</protein>
<keyword evidence="1" id="KW-0805">Transcription regulation</keyword>
<dbReference type="Pfam" id="PF12840">
    <property type="entry name" value="HTH_20"/>
    <property type="match status" value="1"/>
</dbReference>
<dbReference type="SMART" id="SM00418">
    <property type="entry name" value="HTH_ARSR"/>
    <property type="match status" value="1"/>
</dbReference>
<evidence type="ECO:0000256" key="1">
    <source>
        <dbReference type="ARBA" id="ARBA00023015"/>
    </source>
</evidence>
<evidence type="ECO:0000256" key="3">
    <source>
        <dbReference type="ARBA" id="ARBA00023163"/>
    </source>
</evidence>
<dbReference type="EMBL" id="BAAAFO010000004">
    <property type="protein sequence ID" value="GAA0259977.1"/>
    <property type="molecule type" value="Genomic_DNA"/>
</dbReference>
<keyword evidence="3" id="KW-0804">Transcription</keyword>
<dbReference type="Gene3D" id="1.10.10.10">
    <property type="entry name" value="Winged helix-like DNA-binding domain superfamily/Winged helix DNA-binding domain"/>
    <property type="match status" value="1"/>
</dbReference>
<keyword evidence="2" id="KW-0238">DNA-binding</keyword>
<dbReference type="PRINTS" id="PR00778">
    <property type="entry name" value="HTHARSR"/>
</dbReference>
<feature type="domain" description="HTH arsR-type" evidence="4">
    <location>
        <begin position="20"/>
        <end position="117"/>
    </location>
</feature>
<dbReference type="InterPro" id="IPR051011">
    <property type="entry name" value="Metal_resp_trans_reg"/>
</dbReference>
<dbReference type="InterPro" id="IPR011991">
    <property type="entry name" value="ArsR-like_HTH"/>
</dbReference>
<proteinExistence type="predicted"/>
<dbReference type="NCBIfam" id="NF033788">
    <property type="entry name" value="HTH_metalloreg"/>
    <property type="match status" value="1"/>
</dbReference>
<dbReference type="InterPro" id="IPR001845">
    <property type="entry name" value="HTH_ArsR_DNA-bd_dom"/>
</dbReference>
<dbReference type="CDD" id="cd00090">
    <property type="entry name" value="HTH_ARSR"/>
    <property type="match status" value="1"/>
</dbReference>